<dbReference type="InterPro" id="IPR016188">
    <property type="entry name" value="PurM-like_N"/>
</dbReference>
<dbReference type="RefSeq" id="WP_017451592.1">
    <property type="nucleotide sequence ID" value="NZ_CP008956.1"/>
</dbReference>
<dbReference type="FunFam" id="3.90.650.10:FF:000004">
    <property type="entry name" value="Selenide, water dikinase"/>
    <property type="match status" value="1"/>
</dbReference>
<evidence type="ECO:0000256" key="4">
    <source>
        <dbReference type="ARBA" id="ARBA00022741"/>
    </source>
</evidence>
<feature type="binding site" description="in other chain" evidence="9">
    <location>
        <position position="23"/>
    </location>
    <ligand>
        <name>ATP</name>
        <dbReference type="ChEBI" id="CHEBI:30616"/>
        <note>ligand shared between dimeric partners</note>
    </ligand>
</feature>
<proteinExistence type="inferred from homology"/>
<evidence type="ECO:0000256" key="1">
    <source>
        <dbReference type="ARBA" id="ARBA00008026"/>
    </source>
</evidence>
<comment type="function">
    <text evidence="9">Synthesizes selenophosphate from selenide and ATP.</text>
</comment>
<feature type="binding site" evidence="9">
    <location>
        <position position="230"/>
    </location>
    <ligand>
        <name>Mg(2+)</name>
        <dbReference type="ChEBI" id="CHEBI:18420"/>
    </ligand>
</feature>
<keyword evidence="6 9" id="KW-0067">ATP-binding</keyword>
<dbReference type="NCBIfam" id="NF002098">
    <property type="entry name" value="PRK00943.1"/>
    <property type="match status" value="1"/>
</dbReference>
<evidence type="ECO:0000313" key="12">
    <source>
        <dbReference type="EMBL" id="QJQ02026.1"/>
    </source>
</evidence>
<evidence type="ECO:0000256" key="9">
    <source>
        <dbReference type="HAMAP-Rule" id="MF_00625"/>
    </source>
</evidence>
<dbReference type="GO" id="GO:0005524">
    <property type="term" value="F:ATP binding"/>
    <property type="evidence" value="ECO:0007669"/>
    <property type="project" value="UniProtKB-UniRule"/>
</dbReference>
<feature type="binding site" description="in other chain" evidence="9">
    <location>
        <position position="71"/>
    </location>
    <ligand>
        <name>ATP</name>
        <dbReference type="ChEBI" id="CHEBI:30616"/>
        <note>ligand shared between dimeric partners</note>
    </ligand>
</feature>
<feature type="active site" evidence="9">
    <location>
        <position position="20"/>
    </location>
</feature>
<dbReference type="FunFam" id="3.30.1330.10:FF:000003">
    <property type="entry name" value="Selenide, water dikinase"/>
    <property type="match status" value="1"/>
</dbReference>
<dbReference type="SUPFAM" id="SSF56042">
    <property type="entry name" value="PurM C-terminal domain-like"/>
    <property type="match status" value="1"/>
</dbReference>
<dbReference type="GO" id="GO:0016260">
    <property type="term" value="P:selenocysteine biosynthetic process"/>
    <property type="evidence" value="ECO:0007669"/>
    <property type="project" value="InterPro"/>
</dbReference>
<sequence>MSDSLSEPIRLTQYSHGAGCGCKISPQVLEVILAGSGAQHLDPKLWVGNASRDDAAVYAIDEERGVVSTTDFFMPIVDDPFDFGRIAATNAISDIYAMGGDPLMAIAILGWPVNVLPPEVAREVVRGGRAACDAAGIPLAGGHSIDAPEPIFGLAVTGVVEKRHMKRNDTASAGCLLYLTKPLGIGILTTAEKKGKLRPDDVGVARDWMCQLNQPGSRFGKLAGVAAMTDVTGFGLLGHLVEMCEGSGVSARIQYALVPSLPGVPYYLAEGCVPGGTGRNFESYGSKISPLSESQKHLLCDPQTSGGLLVAVRPEANPEFLATAAALGLELAPIGELVERQRYAVEVL</sequence>
<evidence type="ECO:0000259" key="11">
    <source>
        <dbReference type="Pfam" id="PF02769"/>
    </source>
</evidence>
<dbReference type="Gene3D" id="3.30.1330.10">
    <property type="entry name" value="PurM-like, N-terminal domain"/>
    <property type="match status" value="1"/>
</dbReference>
<dbReference type="InterPro" id="IPR004536">
    <property type="entry name" value="SPS/SelD"/>
</dbReference>
<dbReference type="HAMAP" id="MF_00625">
    <property type="entry name" value="SelD"/>
    <property type="match status" value="1"/>
</dbReference>
<gene>
    <name evidence="9" type="primary">selD</name>
    <name evidence="12" type="ORF">C798_17845</name>
</gene>
<feature type="binding site" evidence="9">
    <location>
        <begin position="142"/>
        <end position="144"/>
    </location>
    <ligand>
        <name>ATP</name>
        <dbReference type="ChEBI" id="CHEBI:30616"/>
        <note>ligand shared between dimeric partners</note>
    </ligand>
</feature>
<feature type="domain" description="PurM-like C-terminal" evidence="11">
    <location>
        <begin position="173"/>
        <end position="347"/>
    </location>
</feature>
<feature type="domain" description="PurM-like N-terminal" evidence="10">
    <location>
        <begin position="53"/>
        <end position="160"/>
    </location>
</feature>
<evidence type="ECO:0000256" key="7">
    <source>
        <dbReference type="ARBA" id="ARBA00022842"/>
    </source>
</evidence>
<keyword evidence="3 9" id="KW-0479">Metal-binding</keyword>
<evidence type="ECO:0000256" key="3">
    <source>
        <dbReference type="ARBA" id="ARBA00022723"/>
    </source>
</evidence>
<evidence type="ECO:0000256" key="6">
    <source>
        <dbReference type="ARBA" id="ARBA00022840"/>
    </source>
</evidence>
<dbReference type="Proteomes" id="UP000501648">
    <property type="component" value="Chromosome"/>
</dbReference>
<evidence type="ECO:0000313" key="13">
    <source>
        <dbReference type="Proteomes" id="UP000501648"/>
    </source>
</evidence>
<dbReference type="InterPro" id="IPR036676">
    <property type="entry name" value="PurM-like_C_sf"/>
</dbReference>
<dbReference type="NCBIfam" id="TIGR00476">
    <property type="entry name" value="selD"/>
    <property type="match status" value="1"/>
</dbReference>
<evidence type="ECO:0000256" key="2">
    <source>
        <dbReference type="ARBA" id="ARBA00022679"/>
    </source>
</evidence>
<evidence type="ECO:0000259" key="10">
    <source>
        <dbReference type="Pfam" id="PF00586"/>
    </source>
</evidence>
<dbReference type="AlphaFoldDB" id="A0A6M3ZTZ9"/>
<dbReference type="InterPro" id="IPR036921">
    <property type="entry name" value="PurM-like_N_sf"/>
</dbReference>
<dbReference type="EC" id="2.7.9.3" evidence="9"/>
<dbReference type="EMBL" id="CP008956">
    <property type="protein sequence ID" value="QJQ02026.1"/>
    <property type="molecule type" value="Genomic_DNA"/>
</dbReference>
<name>A0A6M3ZTZ9_9BURK</name>
<comment type="subunit">
    <text evidence="9">Homodimer.</text>
</comment>
<feature type="binding site" evidence="9">
    <location>
        <position position="54"/>
    </location>
    <ligand>
        <name>Mg(2+)</name>
        <dbReference type="ChEBI" id="CHEBI:18420"/>
    </ligand>
</feature>
<evidence type="ECO:0000256" key="5">
    <source>
        <dbReference type="ARBA" id="ARBA00022777"/>
    </source>
</evidence>
<comment type="catalytic activity">
    <reaction evidence="9">
        <text>hydrogenselenide + ATP + H2O = selenophosphate + AMP + phosphate + 2 H(+)</text>
        <dbReference type="Rhea" id="RHEA:18737"/>
        <dbReference type="ChEBI" id="CHEBI:15377"/>
        <dbReference type="ChEBI" id="CHEBI:15378"/>
        <dbReference type="ChEBI" id="CHEBI:16144"/>
        <dbReference type="ChEBI" id="CHEBI:29317"/>
        <dbReference type="ChEBI" id="CHEBI:30616"/>
        <dbReference type="ChEBI" id="CHEBI:43474"/>
        <dbReference type="ChEBI" id="CHEBI:456215"/>
        <dbReference type="EC" id="2.7.9.3"/>
    </reaction>
</comment>
<evidence type="ECO:0000256" key="8">
    <source>
        <dbReference type="ARBA" id="ARBA00023266"/>
    </source>
</evidence>
<dbReference type="Pfam" id="PF02769">
    <property type="entry name" value="AIRS_C"/>
    <property type="match status" value="1"/>
</dbReference>
<feature type="binding site" description="in other chain" evidence="9">
    <location>
        <begin position="51"/>
        <end position="53"/>
    </location>
    <ligand>
        <name>ATP</name>
        <dbReference type="ChEBI" id="CHEBI:30616"/>
        <note>ligand shared between dimeric partners</note>
    </ligand>
</feature>
<dbReference type="PANTHER" id="PTHR10256">
    <property type="entry name" value="SELENIDE, WATER DIKINASE"/>
    <property type="match status" value="1"/>
</dbReference>
<keyword evidence="2 9" id="KW-0808">Transferase</keyword>
<keyword evidence="7 9" id="KW-0460">Magnesium</keyword>
<dbReference type="PIRSF" id="PIRSF036407">
    <property type="entry name" value="Selenphspht_syn"/>
    <property type="match status" value="1"/>
</dbReference>
<reference evidence="12 13" key="1">
    <citation type="journal article" date="2012" name="J. Bacteriol.">
        <title>Genome sequence of the pathogenic Herbaspirillum seropedicae strain Os34, isolated from rice roots.</title>
        <authorList>
            <person name="Ye W."/>
            <person name="Ye S."/>
            <person name="Liu J."/>
            <person name="Chang S."/>
            <person name="Chen M."/>
            <person name="Zhu B."/>
            <person name="Guo L."/>
            <person name="An Q."/>
        </authorList>
    </citation>
    <scope>NUCLEOTIDE SEQUENCE [LARGE SCALE GENOMIC DNA]</scope>
    <source>
        <strain evidence="12 13">Os34</strain>
    </source>
</reference>
<accession>A0A6M3ZTZ9</accession>
<comment type="similarity">
    <text evidence="1 9">Belongs to the selenophosphate synthase 1 family. Class I subfamily.</text>
</comment>
<dbReference type="GO" id="GO:0000287">
    <property type="term" value="F:magnesium ion binding"/>
    <property type="evidence" value="ECO:0007669"/>
    <property type="project" value="UniProtKB-UniRule"/>
</dbReference>
<dbReference type="InterPro" id="IPR023061">
    <property type="entry name" value="SelD_I"/>
</dbReference>
<feature type="site" description="Important for catalytic activity" evidence="9">
    <location>
        <position position="23"/>
    </location>
</feature>
<dbReference type="CDD" id="cd02195">
    <property type="entry name" value="SelD"/>
    <property type="match status" value="1"/>
</dbReference>
<keyword evidence="5 9" id="KW-0418">Kinase</keyword>
<feature type="binding site" evidence="9">
    <location>
        <position position="94"/>
    </location>
    <ligand>
        <name>Mg(2+)</name>
        <dbReference type="ChEBI" id="CHEBI:18420"/>
    </ligand>
</feature>
<dbReference type="GO" id="GO:0005737">
    <property type="term" value="C:cytoplasm"/>
    <property type="evidence" value="ECO:0007669"/>
    <property type="project" value="TreeGrafter"/>
</dbReference>
<dbReference type="PANTHER" id="PTHR10256:SF0">
    <property type="entry name" value="INACTIVE SELENIDE, WATER DIKINASE-LIKE PROTEIN-RELATED"/>
    <property type="match status" value="1"/>
</dbReference>
<dbReference type="SUPFAM" id="SSF55326">
    <property type="entry name" value="PurM N-terminal domain-like"/>
    <property type="match status" value="1"/>
</dbReference>
<keyword evidence="8 9" id="KW-0711">Selenium</keyword>
<organism evidence="12 13">
    <name type="scientific">Herbaspirillum rubrisubalbicans Os34</name>
    <dbReference type="NCBI Taxonomy" id="1235827"/>
    <lineage>
        <taxon>Bacteria</taxon>
        <taxon>Pseudomonadati</taxon>
        <taxon>Pseudomonadota</taxon>
        <taxon>Betaproteobacteria</taxon>
        <taxon>Burkholderiales</taxon>
        <taxon>Oxalobacteraceae</taxon>
        <taxon>Herbaspirillum</taxon>
    </lineage>
</organism>
<protein>
    <recommendedName>
        <fullName evidence="9">Selenide, water dikinase</fullName>
        <ecNumber evidence="9">2.7.9.3</ecNumber>
    </recommendedName>
    <alternativeName>
        <fullName evidence="9">Selenium donor protein</fullName>
    </alternativeName>
    <alternativeName>
        <fullName evidence="9">Selenophosphate synthase</fullName>
    </alternativeName>
</protein>
<dbReference type="InterPro" id="IPR010918">
    <property type="entry name" value="PurM-like_C_dom"/>
</dbReference>
<dbReference type="Gene3D" id="3.90.650.10">
    <property type="entry name" value="PurM-like C-terminal domain"/>
    <property type="match status" value="1"/>
</dbReference>
<keyword evidence="4 9" id="KW-0547">Nucleotide-binding</keyword>
<comment type="cofactor">
    <cofactor evidence="9">
        <name>Mg(2+)</name>
        <dbReference type="ChEBI" id="CHEBI:18420"/>
    </cofactor>
    <text evidence="9">Binds 1 Mg(2+) ion per monomer.</text>
</comment>
<dbReference type="Pfam" id="PF00586">
    <property type="entry name" value="AIRS"/>
    <property type="match status" value="1"/>
</dbReference>
<dbReference type="GO" id="GO:0004756">
    <property type="term" value="F:selenide, water dikinase activity"/>
    <property type="evidence" value="ECO:0007669"/>
    <property type="project" value="UniProtKB-UniRule"/>
</dbReference>
<feature type="binding site" description="in other chain" evidence="9">
    <location>
        <position position="94"/>
    </location>
    <ligand>
        <name>ATP</name>
        <dbReference type="ChEBI" id="CHEBI:30616"/>
        <note>ligand shared between dimeric partners</note>
    </ligand>
</feature>